<comment type="caution">
    <text evidence="1">The sequence shown here is derived from an EMBL/GenBank/DDBJ whole genome shotgun (WGS) entry which is preliminary data.</text>
</comment>
<dbReference type="Proteomes" id="UP001269819">
    <property type="component" value="Unassembled WGS sequence"/>
</dbReference>
<sequence>MAIELSWHKGNPSEEGLHFVAVKHGEAAGTYDFLNWNGEVWEGLDFGNVIAFVRLQDFKNSLDIEWPESSEIAHKPKELPSDDSELWSEG</sequence>
<reference evidence="1 2" key="1">
    <citation type="submission" date="2023-10" db="EMBL/GenBank/DDBJ databases">
        <title>Characteristics and mechanism of a salt-tolerant marine origin heterotrophic nitrifying- aerobic denitrifying bacteria Marinobacter xestospongiae HN1.</title>
        <authorList>
            <person name="Qi R."/>
        </authorList>
    </citation>
    <scope>NUCLEOTIDE SEQUENCE [LARGE SCALE GENOMIC DNA]</scope>
    <source>
        <strain evidence="1 2">HN1</strain>
    </source>
</reference>
<name>A0ABU3VTE5_9GAMM</name>
<protein>
    <submittedName>
        <fullName evidence="1">Uncharacterized protein</fullName>
    </submittedName>
</protein>
<dbReference type="RefSeq" id="WP_316972476.1">
    <property type="nucleotide sequence ID" value="NZ_JAWIIJ010000002.1"/>
</dbReference>
<evidence type="ECO:0000313" key="2">
    <source>
        <dbReference type="Proteomes" id="UP001269819"/>
    </source>
</evidence>
<evidence type="ECO:0000313" key="1">
    <source>
        <dbReference type="EMBL" id="MDV2077538.1"/>
    </source>
</evidence>
<organism evidence="1 2">
    <name type="scientific">Marinobacter xestospongiae</name>
    <dbReference type="NCBI Taxonomy" id="994319"/>
    <lineage>
        <taxon>Bacteria</taxon>
        <taxon>Pseudomonadati</taxon>
        <taxon>Pseudomonadota</taxon>
        <taxon>Gammaproteobacteria</taxon>
        <taxon>Pseudomonadales</taxon>
        <taxon>Marinobacteraceae</taxon>
        <taxon>Marinobacter</taxon>
    </lineage>
</organism>
<keyword evidence="2" id="KW-1185">Reference proteome</keyword>
<accession>A0ABU3VTE5</accession>
<gene>
    <name evidence="1" type="ORF">RYS15_02545</name>
</gene>
<proteinExistence type="predicted"/>
<dbReference type="EMBL" id="JAWIIJ010000002">
    <property type="protein sequence ID" value="MDV2077538.1"/>
    <property type="molecule type" value="Genomic_DNA"/>
</dbReference>